<dbReference type="GO" id="GO:0046872">
    <property type="term" value="F:metal ion binding"/>
    <property type="evidence" value="ECO:0007669"/>
    <property type="project" value="UniProtKB-KW"/>
</dbReference>
<keyword evidence="1" id="KW-0479">Metal-binding</keyword>
<gene>
    <name evidence="2" type="ORF">TWF696_007791</name>
</gene>
<dbReference type="Pfam" id="PF03737">
    <property type="entry name" value="RraA-like"/>
    <property type="match status" value="1"/>
</dbReference>
<feature type="binding site" evidence="1">
    <location>
        <begin position="125"/>
        <end position="128"/>
    </location>
    <ligand>
        <name>substrate</name>
    </ligand>
</feature>
<dbReference type="Proteomes" id="UP001375240">
    <property type="component" value="Unassembled WGS sequence"/>
</dbReference>
<evidence type="ECO:0000256" key="1">
    <source>
        <dbReference type="PIRSR" id="PIRSR605493-1"/>
    </source>
</evidence>
<organism evidence="2 3">
    <name type="scientific">Orbilia brochopaga</name>
    <dbReference type="NCBI Taxonomy" id="3140254"/>
    <lineage>
        <taxon>Eukaryota</taxon>
        <taxon>Fungi</taxon>
        <taxon>Dikarya</taxon>
        <taxon>Ascomycota</taxon>
        <taxon>Pezizomycotina</taxon>
        <taxon>Orbiliomycetes</taxon>
        <taxon>Orbiliales</taxon>
        <taxon>Orbiliaceae</taxon>
        <taxon>Orbilia</taxon>
    </lineage>
</organism>
<evidence type="ECO:0000313" key="2">
    <source>
        <dbReference type="EMBL" id="KAK6344149.1"/>
    </source>
</evidence>
<dbReference type="SUPFAM" id="SSF89562">
    <property type="entry name" value="RraA-like"/>
    <property type="match status" value="1"/>
</dbReference>
<sequence>MAAIMSPFERQIEALRAYNACDISDALLKLNVAEAGFLADIILQTPSHYSSLLAASSTTPTPGFEAATTSRKPLIAPAHTVLFAPKSAVFPPSTLPPNTHFADFTPPSTITVISQPAGQRNAVLGGLVAGRIQKLGGIAVVVDGRVRDVTELQSLGLHVWAKGTSTVGAGAEARCVSVGEAIHVAGVKINSGDIIFADPVNGVVCIPRDQLDAVLELLPKITGADDKVRTDVLENGSGLQEAFDKHRKGI</sequence>
<evidence type="ECO:0000313" key="3">
    <source>
        <dbReference type="Proteomes" id="UP001375240"/>
    </source>
</evidence>
<accession>A0AAV9ULY8</accession>
<name>A0AAV9ULY8_9PEZI</name>
<dbReference type="PANTHER" id="PTHR33254:SF4">
    <property type="entry name" value="4-HYDROXY-4-METHYL-2-OXOGLUTARATE ALDOLASE 3-RELATED"/>
    <property type="match status" value="1"/>
</dbReference>
<comment type="caution">
    <text evidence="2">The sequence shown here is derived from an EMBL/GenBank/DDBJ whole genome shotgun (WGS) entry which is preliminary data.</text>
</comment>
<dbReference type="EMBL" id="JAVHNQ010000006">
    <property type="protein sequence ID" value="KAK6344149.1"/>
    <property type="molecule type" value="Genomic_DNA"/>
</dbReference>
<dbReference type="PANTHER" id="PTHR33254">
    <property type="entry name" value="4-HYDROXY-4-METHYL-2-OXOGLUTARATE ALDOLASE 3-RELATED"/>
    <property type="match status" value="1"/>
</dbReference>
<reference evidence="2 3" key="1">
    <citation type="submission" date="2019-10" db="EMBL/GenBank/DDBJ databases">
        <authorList>
            <person name="Palmer J.M."/>
        </authorList>
    </citation>
    <scope>NUCLEOTIDE SEQUENCE [LARGE SCALE GENOMIC DNA]</scope>
    <source>
        <strain evidence="2 3">TWF696</strain>
    </source>
</reference>
<comment type="cofactor">
    <cofactor evidence="1">
        <name>Mg(2+)</name>
        <dbReference type="ChEBI" id="CHEBI:18420"/>
    </cofactor>
</comment>
<dbReference type="Gene3D" id="3.50.30.40">
    <property type="entry name" value="Ribonuclease E inhibitor RraA/RraA-like"/>
    <property type="match status" value="1"/>
</dbReference>
<dbReference type="InterPro" id="IPR036704">
    <property type="entry name" value="RraA/RraA-like_sf"/>
</dbReference>
<feature type="binding site" evidence="1">
    <location>
        <position position="148"/>
    </location>
    <ligand>
        <name>Mg(2+)</name>
        <dbReference type="ChEBI" id="CHEBI:18420"/>
    </ligand>
</feature>
<dbReference type="InterPro" id="IPR005493">
    <property type="entry name" value="RraA/RraA-like"/>
</dbReference>
<protein>
    <recommendedName>
        <fullName evidence="4">DlpA domain-containing protein</fullName>
    </recommendedName>
</protein>
<evidence type="ECO:0008006" key="4">
    <source>
        <dbReference type="Google" id="ProtNLM"/>
    </source>
</evidence>
<dbReference type="AlphaFoldDB" id="A0AAV9ULY8"/>
<dbReference type="GO" id="GO:0008948">
    <property type="term" value="F:oxaloacetate decarboxylase activity"/>
    <property type="evidence" value="ECO:0007669"/>
    <property type="project" value="TreeGrafter"/>
</dbReference>
<keyword evidence="1" id="KW-0460">Magnesium</keyword>
<proteinExistence type="predicted"/>
<feature type="binding site" evidence="1">
    <location>
        <position position="147"/>
    </location>
    <ligand>
        <name>substrate</name>
    </ligand>
</feature>
<dbReference type="GO" id="GO:0047443">
    <property type="term" value="F:4-hydroxy-4-methyl-2-oxoglutarate aldolase activity"/>
    <property type="evidence" value="ECO:0007669"/>
    <property type="project" value="TreeGrafter"/>
</dbReference>
<keyword evidence="3" id="KW-1185">Reference proteome</keyword>